<name>A0A1F4ZAT0_9BACT</name>
<sequence length="179" mass="20522">MNLNELKEFLNSRKIPYEEWGTGESKTLAHLLTEIRSGEVKIEDSGKKVLRSVKGVGINVFFSQGQGVLKLVEEKQVFSDGRERRRSLSTSIGEKMRPGELPDEAAIRTLKEELGIIGVALFNTGVEDREQILSTSYPGLWSKYKVYIYETRLSPYHFRPEGYVEVQDDKTSYFIWQPI</sequence>
<feature type="domain" description="Nudix hydrolase" evidence="1">
    <location>
        <begin position="56"/>
        <end position="125"/>
    </location>
</feature>
<dbReference type="SUPFAM" id="SSF55811">
    <property type="entry name" value="Nudix"/>
    <property type="match status" value="1"/>
</dbReference>
<comment type="caution">
    <text evidence="2">The sequence shown here is derived from an EMBL/GenBank/DDBJ whole genome shotgun (WGS) entry which is preliminary data.</text>
</comment>
<dbReference type="Proteomes" id="UP000177080">
    <property type="component" value="Unassembled WGS sequence"/>
</dbReference>
<evidence type="ECO:0000313" key="3">
    <source>
        <dbReference type="Proteomes" id="UP000177080"/>
    </source>
</evidence>
<dbReference type="Pfam" id="PF00293">
    <property type="entry name" value="NUDIX"/>
    <property type="match status" value="1"/>
</dbReference>
<dbReference type="EMBL" id="MEXN01000007">
    <property type="protein sequence ID" value="OGD03373.1"/>
    <property type="molecule type" value="Genomic_DNA"/>
</dbReference>
<dbReference type="PANTHER" id="PTHR36395">
    <property type="entry name" value="RING-H2 ZINC FINGER PROTEIN"/>
    <property type="match status" value="1"/>
</dbReference>
<dbReference type="STRING" id="1797259.A2989_00895"/>
<evidence type="ECO:0000259" key="1">
    <source>
        <dbReference type="Pfam" id="PF00293"/>
    </source>
</evidence>
<dbReference type="PANTHER" id="PTHR36395:SF1">
    <property type="entry name" value="RING-H2 ZINC FINGER PROTEIN"/>
    <property type="match status" value="1"/>
</dbReference>
<gene>
    <name evidence="2" type="ORF">A2989_00895</name>
</gene>
<reference evidence="2 3" key="1">
    <citation type="journal article" date="2016" name="Nat. Commun.">
        <title>Thousands of microbial genomes shed light on interconnected biogeochemical processes in an aquifer system.</title>
        <authorList>
            <person name="Anantharaman K."/>
            <person name="Brown C.T."/>
            <person name="Hug L.A."/>
            <person name="Sharon I."/>
            <person name="Castelle C.J."/>
            <person name="Probst A.J."/>
            <person name="Thomas B.C."/>
            <person name="Singh A."/>
            <person name="Wilkins M.J."/>
            <person name="Karaoz U."/>
            <person name="Brodie E.L."/>
            <person name="Williams K.H."/>
            <person name="Hubbard S.S."/>
            <person name="Banfield J.F."/>
        </authorList>
    </citation>
    <scope>NUCLEOTIDE SEQUENCE [LARGE SCALE GENOMIC DNA]</scope>
</reference>
<evidence type="ECO:0000313" key="2">
    <source>
        <dbReference type="EMBL" id="OGD03373.1"/>
    </source>
</evidence>
<dbReference type="Gene3D" id="3.90.79.10">
    <property type="entry name" value="Nucleoside Triphosphate Pyrophosphohydrolase"/>
    <property type="match status" value="1"/>
</dbReference>
<organism evidence="2 3">
    <name type="scientific">Candidatus Amesbacteria bacterium RIFCSPLOWO2_01_FULL_48_25</name>
    <dbReference type="NCBI Taxonomy" id="1797259"/>
    <lineage>
        <taxon>Bacteria</taxon>
        <taxon>Candidatus Amesiibacteriota</taxon>
    </lineage>
</organism>
<proteinExistence type="predicted"/>
<accession>A0A1F4ZAT0</accession>
<dbReference type="AlphaFoldDB" id="A0A1F4ZAT0"/>
<dbReference type="InterPro" id="IPR000086">
    <property type="entry name" value="NUDIX_hydrolase_dom"/>
</dbReference>
<dbReference type="InterPro" id="IPR015797">
    <property type="entry name" value="NUDIX_hydrolase-like_dom_sf"/>
</dbReference>
<protein>
    <recommendedName>
        <fullName evidence="1">Nudix hydrolase domain-containing protein</fullName>
    </recommendedName>
</protein>